<evidence type="ECO:0000313" key="2">
    <source>
        <dbReference type="Proteomes" id="UP000515442"/>
    </source>
</evidence>
<evidence type="ECO:0000313" key="1">
    <source>
        <dbReference type="EMBL" id="BBR39384.1"/>
    </source>
</evidence>
<dbReference type="Pfam" id="PF24175">
    <property type="entry name" value="SU10_adaptor"/>
    <property type="match status" value="1"/>
</dbReference>
<gene>
    <name evidence="1" type="ORF">WP3W19E03_19090</name>
</gene>
<protein>
    <submittedName>
        <fullName evidence="1">Uncharacterized protein</fullName>
    </submittedName>
</protein>
<dbReference type="InterPro" id="IPR056209">
    <property type="entry name" value="SU10_adaptor"/>
</dbReference>
<proteinExistence type="predicted"/>
<organism evidence="1 2">
    <name type="scientific">Aeromonas veronii</name>
    <dbReference type="NCBI Taxonomy" id="654"/>
    <lineage>
        <taxon>Bacteria</taxon>
        <taxon>Pseudomonadati</taxon>
        <taxon>Pseudomonadota</taxon>
        <taxon>Gammaproteobacteria</taxon>
        <taxon>Aeromonadales</taxon>
        <taxon>Aeromonadaceae</taxon>
        <taxon>Aeromonas</taxon>
    </lineage>
</organism>
<dbReference type="RefSeq" id="WP_043162868.1">
    <property type="nucleotide sequence ID" value="NZ_AP022038.1"/>
</dbReference>
<name>A0A6S5C2F2_AERVE</name>
<dbReference type="AlphaFoldDB" id="A0A6S5C2F2"/>
<dbReference type="Proteomes" id="UP000515442">
    <property type="component" value="Chromosome"/>
</dbReference>
<dbReference type="EMBL" id="AP022038">
    <property type="protein sequence ID" value="BBR39384.1"/>
    <property type="molecule type" value="Genomic_DNA"/>
</dbReference>
<accession>A0A6S5C2F2</accession>
<sequence length="225" mass="25360">MATVTVDSILKRVNTLLNDRTWVRWPKQELLDYYNDAAKAIVLMRPDAHTKNVQFNCVSGTKQTLPADALRLIEVLRNADGKVIRFVPRRALDDSYPDWHAGKDGTSVAAYTYDDRDPKNFYLYPGPAAAVKVDVIYSVAPQSKVLTDVENVGTPALADLDDIYINPLIDFIMYRAFSKDSEYSANSNRAVGHYNAYLQQLGEKTQVDTNMEQRKTEGFSRVTGQ</sequence>
<reference evidence="1 2" key="1">
    <citation type="submission" date="2019-12" db="EMBL/GenBank/DDBJ databases">
        <title>complete genome sequences of Aeromonas veronii str. WP3-W19-ESBL-03 isolated from wastewater treatment plant effluent.</title>
        <authorList>
            <person name="Sekizuka T."/>
            <person name="Itokawa K."/>
            <person name="Yatsu K."/>
            <person name="Inamine Y."/>
            <person name="Kuroda M."/>
        </authorList>
    </citation>
    <scope>NUCLEOTIDE SEQUENCE [LARGE SCALE GENOMIC DNA]</scope>
    <source>
        <strain evidence="1 2">WP3-W19-ESBL-03</strain>
    </source>
</reference>